<protein>
    <recommendedName>
        <fullName evidence="3">Zinc finger PHD-type domain-containing protein</fullName>
    </recommendedName>
</protein>
<dbReference type="Pfam" id="PF20826">
    <property type="entry name" value="PHD_5"/>
    <property type="match status" value="1"/>
</dbReference>
<evidence type="ECO:0000313" key="1">
    <source>
        <dbReference type="EMBL" id="VEL10793.1"/>
    </source>
</evidence>
<evidence type="ECO:0008006" key="3">
    <source>
        <dbReference type="Google" id="ProtNLM"/>
    </source>
</evidence>
<dbReference type="Proteomes" id="UP000784294">
    <property type="component" value="Unassembled WGS sequence"/>
</dbReference>
<proteinExistence type="predicted"/>
<dbReference type="AlphaFoldDB" id="A0A3S5B1S9"/>
<comment type="caution">
    <text evidence="1">The sequence shown here is derived from an EMBL/GenBank/DDBJ whole genome shotgun (WGS) entry which is preliminary data.</text>
</comment>
<organism evidence="1 2">
    <name type="scientific">Protopolystoma xenopodis</name>
    <dbReference type="NCBI Taxonomy" id="117903"/>
    <lineage>
        <taxon>Eukaryota</taxon>
        <taxon>Metazoa</taxon>
        <taxon>Spiralia</taxon>
        <taxon>Lophotrochozoa</taxon>
        <taxon>Platyhelminthes</taxon>
        <taxon>Monogenea</taxon>
        <taxon>Polyopisthocotylea</taxon>
        <taxon>Polystomatidea</taxon>
        <taxon>Polystomatidae</taxon>
        <taxon>Protopolystoma</taxon>
    </lineage>
</organism>
<reference evidence="1" key="1">
    <citation type="submission" date="2018-11" db="EMBL/GenBank/DDBJ databases">
        <authorList>
            <consortium name="Pathogen Informatics"/>
        </authorList>
    </citation>
    <scope>NUCLEOTIDE SEQUENCE</scope>
</reference>
<keyword evidence="2" id="KW-1185">Reference proteome</keyword>
<name>A0A3S5B1S9_9PLAT</name>
<sequence length="179" mass="19751">MNEASQPDECSWLIDVRRVEPGLIRLDAALDMILSVFEAYAGRRSWLGRRLATIRLRYSQLRTEFLAELESSTEGSYALSSSSIPNLSLQDPYAICPLIAKAVIASASGPGTKKKADRRALDRGAEVIRCLCGFRVEGGHVMVQCDRCAAWQHLPCLWWALSLKAVKLSATESLLRPSG</sequence>
<dbReference type="InterPro" id="IPR011011">
    <property type="entry name" value="Znf_FYVE_PHD"/>
</dbReference>
<dbReference type="SUPFAM" id="SSF57903">
    <property type="entry name" value="FYVE/PHD zinc finger"/>
    <property type="match status" value="1"/>
</dbReference>
<accession>A0A3S5B1S9</accession>
<gene>
    <name evidence="1" type="ORF">PXEA_LOCUS4233</name>
</gene>
<dbReference type="InterPro" id="IPR013083">
    <property type="entry name" value="Znf_RING/FYVE/PHD"/>
</dbReference>
<dbReference type="Gene3D" id="3.30.40.10">
    <property type="entry name" value="Zinc/RING finger domain, C3HC4 (zinc finger)"/>
    <property type="match status" value="1"/>
</dbReference>
<evidence type="ECO:0000313" key="2">
    <source>
        <dbReference type="Proteomes" id="UP000784294"/>
    </source>
</evidence>
<dbReference type="EMBL" id="CAAALY010009968">
    <property type="protein sequence ID" value="VEL10793.1"/>
    <property type="molecule type" value="Genomic_DNA"/>
</dbReference>
<dbReference type="OrthoDB" id="422362at2759"/>